<keyword evidence="3" id="KW-0677">Repeat</keyword>
<evidence type="ECO:0000256" key="3">
    <source>
        <dbReference type="ARBA" id="ARBA00022737"/>
    </source>
</evidence>
<evidence type="ECO:0008006" key="8">
    <source>
        <dbReference type="Google" id="ProtNLM"/>
    </source>
</evidence>
<organism evidence="6 7">
    <name type="scientific">Rhynchophorus ferrugineus</name>
    <name type="common">Red palm weevil</name>
    <name type="synonym">Curculio ferrugineus</name>
    <dbReference type="NCBI Taxonomy" id="354439"/>
    <lineage>
        <taxon>Eukaryota</taxon>
        <taxon>Metazoa</taxon>
        <taxon>Ecdysozoa</taxon>
        <taxon>Arthropoda</taxon>
        <taxon>Hexapoda</taxon>
        <taxon>Insecta</taxon>
        <taxon>Pterygota</taxon>
        <taxon>Neoptera</taxon>
        <taxon>Endopterygota</taxon>
        <taxon>Coleoptera</taxon>
        <taxon>Polyphaga</taxon>
        <taxon>Cucujiformia</taxon>
        <taxon>Curculionidae</taxon>
        <taxon>Dryophthorinae</taxon>
        <taxon>Rhynchophorus</taxon>
    </lineage>
</organism>
<gene>
    <name evidence="6" type="ORF">GWI33_009521</name>
</gene>
<dbReference type="EMBL" id="JAACXV010004553">
    <property type="protein sequence ID" value="KAF7277026.1"/>
    <property type="molecule type" value="Genomic_DNA"/>
</dbReference>
<evidence type="ECO:0000256" key="2">
    <source>
        <dbReference type="ARBA" id="ARBA00022664"/>
    </source>
</evidence>
<dbReference type="OrthoDB" id="10258585at2759"/>
<dbReference type="GO" id="GO:0005684">
    <property type="term" value="C:U2-type spliceosomal complex"/>
    <property type="evidence" value="ECO:0007669"/>
    <property type="project" value="TreeGrafter"/>
</dbReference>
<evidence type="ECO:0000256" key="5">
    <source>
        <dbReference type="ARBA" id="ARBA00023187"/>
    </source>
</evidence>
<dbReference type="GO" id="GO:0003723">
    <property type="term" value="F:RNA binding"/>
    <property type="evidence" value="ECO:0007669"/>
    <property type="project" value="UniProtKB-KW"/>
</dbReference>
<dbReference type="PANTHER" id="PTHR15608">
    <property type="entry name" value="SPLICING FACTOR U2AF-ASSOCIATED PROTEIN 2"/>
    <property type="match status" value="1"/>
</dbReference>
<dbReference type="SUPFAM" id="SSF54928">
    <property type="entry name" value="RNA-binding domain, RBD"/>
    <property type="match status" value="1"/>
</dbReference>
<name>A0A834IDH7_RHYFE</name>
<dbReference type="PANTHER" id="PTHR15608:SF0">
    <property type="entry name" value="HIV TAT-SPECIFIC FACTOR 1"/>
    <property type="match status" value="1"/>
</dbReference>
<keyword evidence="5" id="KW-0508">mRNA splicing</keyword>
<reference evidence="6" key="1">
    <citation type="submission" date="2020-08" db="EMBL/GenBank/DDBJ databases">
        <title>Genome sequencing and assembly of the red palm weevil Rhynchophorus ferrugineus.</title>
        <authorList>
            <person name="Dias G.B."/>
            <person name="Bergman C.M."/>
            <person name="Manee M."/>
        </authorList>
    </citation>
    <scope>NUCLEOTIDE SEQUENCE</scope>
    <source>
        <strain evidence="6">AA-2017</strain>
        <tissue evidence="6">Whole larva</tissue>
    </source>
</reference>
<keyword evidence="7" id="KW-1185">Reference proteome</keyword>
<dbReference type="InterPro" id="IPR012677">
    <property type="entry name" value="Nucleotide-bd_a/b_plait_sf"/>
</dbReference>
<sequence>KIGEVRKVIIYDRHPEGVAQITMKAPEEADQVVTVLNGRWFMKRQLTAEIWDGKTKYRIAETDSQISQRLDGWNKFLDDETDKEGPKDVPTNL</sequence>
<keyword evidence="4" id="KW-0694">RNA-binding</keyword>
<dbReference type="GO" id="GO:0005686">
    <property type="term" value="C:U2 snRNP"/>
    <property type="evidence" value="ECO:0007669"/>
    <property type="project" value="TreeGrafter"/>
</dbReference>
<evidence type="ECO:0000256" key="4">
    <source>
        <dbReference type="ARBA" id="ARBA00022884"/>
    </source>
</evidence>
<dbReference type="AlphaFoldDB" id="A0A834IDH7"/>
<dbReference type="InterPro" id="IPR034393">
    <property type="entry name" value="TatSF1-like"/>
</dbReference>
<dbReference type="Gene3D" id="3.30.70.330">
    <property type="match status" value="1"/>
</dbReference>
<dbReference type="Proteomes" id="UP000625711">
    <property type="component" value="Unassembled WGS sequence"/>
</dbReference>
<evidence type="ECO:0000313" key="6">
    <source>
        <dbReference type="EMBL" id="KAF7277026.1"/>
    </source>
</evidence>
<protein>
    <recommendedName>
        <fullName evidence="8">RRM domain-containing protein</fullName>
    </recommendedName>
</protein>
<evidence type="ECO:0000256" key="1">
    <source>
        <dbReference type="ARBA" id="ARBA00007747"/>
    </source>
</evidence>
<dbReference type="InterPro" id="IPR035979">
    <property type="entry name" value="RBD_domain_sf"/>
</dbReference>
<feature type="non-terminal residue" evidence="6">
    <location>
        <position position="1"/>
    </location>
</feature>
<evidence type="ECO:0000313" key="7">
    <source>
        <dbReference type="Proteomes" id="UP000625711"/>
    </source>
</evidence>
<keyword evidence="2" id="KW-0507">mRNA processing</keyword>
<dbReference type="FunFam" id="3.30.70.330:FF:000105">
    <property type="entry name" value="HIV Tat-specific factor 1 homolog"/>
    <property type="match status" value="1"/>
</dbReference>
<dbReference type="GO" id="GO:0000398">
    <property type="term" value="P:mRNA splicing, via spliceosome"/>
    <property type="evidence" value="ECO:0007669"/>
    <property type="project" value="UniProtKB-ARBA"/>
</dbReference>
<accession>A0A834IDH7</accession>
<comment type="caution">
    <text evidence="6">The sequence shown here is derived from an EMBL/GenBank/DDBJ whole genome shotgun (WGS) entry which is preliminary data.</text>
</comment>
<proteinExistence type="inferred from homology"/>
<comment type="similarity">
    <text evidence="1">Belongs to the HTATSF1 family.</text>
</comment>